<dbReference type="SUPFAM" id="SSF54060">
    <property type="entry name" value="His-Me finger endonucleases"/>
    <property type="match status" value="1"/>
</dbReference>
<reference evidence="3" key="1">
    <citation type="journal article" date="2019" name="Int. J. Syst. Evol. Microbiol.">
        <title>The Global Catalogue of Microorganisms (GCM) 10K type strain sequencing project: providing services to taxonomists for standard genome sequencing and annotation.</title>
        <authorList>
            <consortium name="The Broad Institute Genomics Platform"/>
            <consortium name="The Broad Institute Genome Sequencing Center for Infectious Disease"/>
            <person name="Wu L."/>
            <person name="Ma J."/>
        </authorList>
    </citation>
    <scope>NUCLEOTIDE SEQUENCE [LARGE SCALE GENOMIC DNA]</scope>
    <source>
        <strain evidence="3">JCM 13006</strain>
    </source>
</reference>
<evidence type="ECO:0000313" key="3">
    <source>
        <dbReference type="Proteomes" id="UP001501752"/>
    </source>
</evidence>
<dbReference type="Proteomes" id="UP001501752">
    <property type="component" value="Unassembled WGS sequence"/>
</dbReference>
<feature type="region of interest" description="Disordered" evidence="1">
    <location>
        <begin position="171"/>
        <end position="207"/>
    </location>
</feature>
<feature type="compositionally biased region" description="Basic residues" evidence="1">
    <location>
        <begin position="192"/>
        <end position="201"/>
    </location>
</feature>
<proteinExistence type="predicted"/>
<evidence type="ECO:0000256" key="1">
    <source>
        <dbReference type="SAM" id="MobiDB-lite"/>
    </source>
</evidence>
<evidence type="ECO:0008006" key="4">
    <source>
        <dbReference type="Google" id="ProtNLM"/>
    </source>
</evidence>
<dbReference type="InterPro" id="IPR044925">
    <property type="entry name" value="His-Me_finger_sf"/>
</dbReference>
<protein>
    <recommendedName>
        <fullName evidence="4">HNH nuclease domain-containing protein</fullName>
    </recommendedName>
</protein>
<organism evidence="2 3">
    <name type="scientific">Kitasatospora terrestris</name>
    <dbReference type="NCBI Taxonomy" id="258051"/>
    <lineage>
        <taxon>Bacteria</taxon>
        <taxon>Bacillati</taxon>
        <taxon>Actinomycetota</taxon>
        <taxon>Actinomycetes</taxon>
        <taxon>Kitasatosporales</taxon>
        <taxon>Streptomycetaceae</taxon>
        <taxon>Kitasatospora</taxon>
    </lineage>
</organism>
<gene>
    <name evidence="2" type="ORF">GCM10023235_50690</name>
</gene>
<keyword evidence="3" id="KW-1185">Reference proteome</keyword>
<accession>A0ABP9E3B7</accession>
<sequence length="207" mass="22205">MSRTLASLIAADTPVLGPEQVLARLLPKTAAGPDGCIIWTAATNQGYGAIHVGRANRRAYRVAYELMVGPVPAGLQLDHLCHTRDTSCTGGPECLHRRCVNPHHLQPVTGGENARRSPNTPVGRNIRRASCVNGHAFNEVNTYIRPDTGGRVCRRCRTDRMIAAYAAARAVRPPSGPSCDHRSRAGNLCSRRPGHLGKHQSRPGGGS</sequence>
<name>A0ABP9E3B7_9ACTN</name>
<evidence type="ECO:0000313" key="2">
    <source>
        <dbReference type="EMBL" id="GAA4866154.1"/>
    </source>
</evidence>
<dbReference type="EMBL" id="BAABIS010000001">
    <property type="protein sequence ID" value="GAA4866154.1"/>
    <property type="molecule type" value="Genomic_DNA"/>
</dbReference>
<comment type="caution">
    <text evidence="2">The sequence shown here is derived from an EMBL/GenBank/DDBJ whole genome shotgun (WGS) entry which is preliminary data.</text>
</comment>